<dbReference type="EMBL" id="FWDO01000005">
    <property type="protein sequence ID" value="SLM18764.1"/>
    <property type="molecule type" value="Genomic_DNA"/>
</dbReference>
<evidence type="ECO:0008006" key="2">
    <source>
        <dbReference type="Google" id="ProtNLM"/>
    </source>
</evidence>
<dbReference type="Pfam" id="PF07100">
    <property type="entry name" value="ASRT"/>
    <property type="match status" value="1"/>
</dbReference>
<dbReference type="Gene3D" id="2.60.290.11">
    <property type="entry name" value="TM1070-like"/>
    <property type="match status" value="1"/>
</dbReference>
<sequence>MSIGKKRWVFADGDLPPMPEGLDGPKAHEALMVVNNGDEEARLSVTLLFEDSEPKKGFVLIVPPRRVKCFRMDQPIWGTDYVIPFGQYAFIVESDVPVVAVFGRLDRRPGMAYYPVAPFAE</sequence>
<evidence type="ECO:0000313" key="1">
    <source>
        <dbReference type="EMBL" id="SLM18764.1"/>
    </source>
</evidence>
<dbReference type="SUPFAM" id="SSF89232">
    <property type="entry name" value="Hypothetical protein TM1070"/>
    <property type="match status" value="1"/>
</dbReference>
<name>A0A3P3XRG7_9SPIR</name>
<dbReference type="InterPro" id="IPR009794">
    <property type="entry name" value="ASRT"/>
</dbReference>
<reference evidence="1" key="1">
    <citation type="submission" date="2017-02" db="EMBL/GenBank/DDBJ databases">
        <authorList>
            <person name="Regsiter A."/>
            <person name="William W."/>
        </authorList>
    </citation>
    <scope>NUCLEOTIDE SEQUENCE</scope>
    <source>
        <strain evidence="1">BdmA 4</strain>
    </source>
</reference>
<dbReference type="InterPro" id="IPR036698">
    <property type="entry name" value="TM1070-like_sf"/>
</dbReference>
<organism evidence="1">
    <name type="scientific">uncultured spirochete</name>
    <dbReference type="NCBI Taxonomy" id="156406"/>
    <lineage>
        <taxon>Bacteria</taxon>
        <taxon>Pseudomonadati</taxon>
        <taxon>Spirochaetota</taxon>
        <taxon>Spirochaetia</taxon>
        <taxon>Spirochaetales</taxon>
        <taxon>environmental samples</taxon>
    </lineage>
</organism>
<accession>A0A3P3XRG7</accession>
<protein>
    <recommendedName>
        <fullName evidence="2">Sensory rhodopsin transducer</fullName>
    </recommendedName>
</protein>
<dbReference type="AlphaFoldDB" id="A0A3P3XRG7"/>
<gene>
    <name evidence="1" type="ORF">SPIRO4BDMA_50279</name>
</gene>
<proteinExistence type="predicted"/>